<evidence type="ECO:0000256" key="5">
    <source>
        <dbReference type="ARBA" id="ARBA00022833"/>
    </source>
</evidence>
<dbReference type="SUPFAM" id="SSF57667">
    <property type="entry name" value="beta-beta-alpha zinc fingers"/>
    <property type="match status" value="1"/>
</dbReference>
<dbReference type="InterPro" id="IPR036236">
    <property type="entry name" value="Znf_C2H2_sf"/>
</dbReference>
<sequence length="372" mass="43176">MFECDSSEGSSHLKIPEIDVISMDVDNSLDDTNLVEVKSEIIGNNTDSIQDKKMNIEEKIIPNLIYTVDKDIFIPEVANHDDDDDDRTTDADDVTPTSNITTNNYCNKEQINSSKTTANENINLTKESSNNDSENTAKEKQEVKRSKVEGKKPKSFEVKPYQILDPKHWLKIVLNEEEALQYFKDRAQDPKYLKAAFKCTLCLKGFSKEDTIKRHQIRHCESLGPIECRFCKMRFKRKCMLTIHIASHYHKYKCLRCGVLCPLFGTAVFHNQYHNGVVRTCKFCGEQFHHSSTYYTHLRTFHRSEHVCTVCGDSFLSEHGLKKHKNFKHRDIVIDPAEDKNTYCEKCDIKFETRTAYDQHKFHSAKHAEEFE</sequence>
<evidence type="ECO:0000256" key="9">
    <source>
        <dbReference type="SAM" id="MobiDB-lite"/>
    </source>
</evidence>
<feature type="compositionally biased region" description="Acidic residues" evidence="9">
    <location>
        <begin position="81"/>
        <end position="93"/>
    </location>
</feature>
<evidence type="ECO:0000256" key="1">
    <source>
        <dbReference type="ARBA" id="ARBA00004123"/>
    </source>
</evidence>
<evidence type="ECO:0000256" key="4">
    <source>
        <dbReference type="ARBA" id="ARBA00022771"/>
    </source>
</evidence>
<gene>
    <name evidence="11" type="primary">HaOG203714</name>
    <name evidence="11" type="ORF">B5X24_HaOG203714</name>
</gene>
<dbReference type="GO" id="GO:0008270">
    <property type="term" value="F:zinc ion binding"/>
    <property type="evidence" value="ECO:0007669"/>
    <property type="project" value="UniProtKB-KW"/>
</dbReference>
<proteinExistence type="predicted"/>
<feature type="region of interest" description="Disordered" evidence="9">
    <location>
        <begin position="78"/>
        <end position="151"/>
    </location>
</feature>
<dbReference type="GO" id="GO:0003700">
    <property type="term" value="F:DNA-binding transcription factor activity"/>
    <property type="evidence" value="ECO:0007669"/>
    <property type="project" value="TreeGrafter"/>
</dbReference>
<keyword evidence="5" id="KW-0862">Zinc</keyword>
<dbReference type="PROSITE" id="PS00028">
    <property type="entry name" value="ZINC_FINGER_C2H2_1"/>
    <property type="match status" value="4"/>
</dbReference>
<feature type="domain" description="C2H2-type" evidence="10">
    <location>
        <begin position="279"/>
        <end position="307"/>
    </location>
</feature>
<evidence type="ECO:0000256" key="3">
    <source>
        <dbReference type="ARBA" id="ARBA00022737"/>
    </source>
</evidence>
<evidence type="ECO:0000256" key="7">
    <source>
        <dbReference type="ARBA" id="ARBA00023242"/>
    </source>
</evidence>
<dbReference type="PROSITE" id="PS50157">
    <property type="entry name" value="ZINC_FINGER_C2H2_2"/>
    <property type="match status" value="3"/>
</dbReference>
<dbReference type="GO" id="GO:0005634">
    <property type="term" value="C:nucleus"/>
    <property type="evidence" value="ECO:0007669"/>
    <property type="project" value="UniProtKB-SubCell"/>
</dbReference>
<dbReference type="OrthoDB" id="6365676at2759"/>
<evidence type="ECO:0000259" key="10">
    <source>
        <dbReference type="PROSITE" id="PS50157"/>
    </source>
</evidence>
<dbReference type="Proteomes" id="UP000249218">
    <property type="component" value="Unassembled WGS sequence"/>
</dbReference>
<organism evidence="11 12">
    <name type="scientific">Helicoverpa armigera</name>
    <name type="common">Cotton bollworm</name>
    <name type="synonym">Heliothis armigera</name>
    <dbReference type="NCBI Taxonomy" id="29058"/>
    <lineage>
        <taxon>Eukaryota</taxon>
        <taxon>Metazoa</taxon>
        <taxon>Ecdysozoa</taxon>
        <taxon>Arthropoda</taxon>
        <taxon>Hexapoda</taxon>
        <taxon>Insecta</taxon>
        <taxon>Pterygota</taxon>
        <taxon>Neoptera</taxon>
        <taxon>Endopterygota</taxon>
        <taxon>Lepidoptera</taxon>
        <taxon>Glossata</taxon>
        <taxon>Ditrysia</taxon>
        <taxon>Noctuoidea</taxon>
        <taxon>Noctuidae</taxon>
        <taxon>Heliothinae</taxon>
        <taxon>Helicoverpa</taxon>
    </lineage>
</organism>
<dbReference type="GO" id="GO:0000978">
    <property type="term" value="F:RNA polymerase II cis-regulatory region sequence-specific DNA binding"/>
    <property type="evidence" value="ECO:0007669"/>
    <property type="project" value="TreeGrafter"/>
</dbReference>
<keyword evidence="3" id="KW-0677">Repeat</keyword>
<dbReference type="GO" id="GO:0006357">
    <property type="term" value="P:regulation of transcription by RNA polymerase II"/>
    <property type="evidence" value="ECO:0007669"/>
    <property type="project" value="TreeGrafter"/>
</dbReference>
<dbReference type="InterPro" id="IPR013087">
    <property type="entry name" value="Znf_C2H2_type"/>
</dbReference>
<feature type="domain" description="C2H2-type" evidence="10">
    <location>
        <begin position="197"/>
        <end position="219"/>
    </location>
</feature>
<keyword evidence="4 8" id="KW-0863">Zinc-finger</keyword>
<comment type="subcellular location">
    <subcellularLocation>
        <location evidence="1">Nucleus</location>
    </subcellularLocation>
</comment>
<protein>
    <recommendedName>
        <fullName evidence="10">C2H2-type domain-containing protein</fullName>
    </recommendedName>
</protein>
<dbReference type="SMART" id="SM00355">
    <property type="entry name" value="ZnF_C2H2"/>
    <property type="match status" value="6"/>
</dbReference>
<dbReference type="AlphaFoldDB" id="A0A2W1BV76"/>
<evidence type="ECO:0000256" key="6">
    <source>
        <dbReference type="ARBA" id="ARBA00023125"/>
    </source>
</evidence>
<reference evidence="11 12" key="1">
    <citation type="journal article" date="2017" name="BMC Biol.">
        <title>Genomic innovations, transcriptional plasticity and gene loss underlying the evolution and divergence of two highly polyphagous and invasive Helicoverpa pest species.</title>
        <authorList>
            <person name="Pearce S.L."/>
            <person name="Clarke D.F."/>
            <person name="East P.D."/>
            <person name="Elfekih S."/>
            <person name="Gordon K.H."/>
            <person name="Jermiin L.S."/>
            <person name="McGaughran A."/>
            <person name="Oakeshott J.G."/>
            <person name="Papanikolaou A."/>
            <person name="Perera O.P."/>
            <person name="Rane R.V."/>
            <person name="Richards S."/>
            <person name="Tay W.T."/>
            <person name="Walsh T.K."/>
            <person name="Anderson A."/>
            <person name="Anderson C.J."/>
            <person name="Asgari S."/>
            <person name="Board P.G."/>
            <person name="Bretschneider A."/>
            <person name="Campbell P.M."/>
            <person name="Chertemps T."/>
            <person name="Christeller J.T."/>
            <person name="Coppin C.W."/>
            <person name="Downes S.J."/>
            <person name="Duan G."/>
            <person name="Farnsworth C.A."/>
            <person name="Good R.T."/>
            <person name="Han L.B."/>
            <person name="Han Y.C."/>
            <person name="Hatje K."/>
            <person name="Horne I."/>
            <person name="Huang Y.P."/>
            <person name="Hughes D.S."/>
            <person name="Jacquin-Joly E."/>
            <person name="James W."/>
            <person name="Jhangiani S."/>
            <person name="Kollmar M."/>
            <person name="Kuwar S.S."/>
            <person name="Li S."/>
            <person name="Liu N.Y."/>
            <person name="Maibeche M.T."/>
            <person name="Miller J.R."/>
            <person name="Montagne N."/>
            <person name="Perry T."/>
            <person name="Qu J."/>
            <person name="Song S.V."/>
            <person name="Sutton G.G."/>
            <person name="Vogel H."/>
            <person name="Walenz B.P."/>
            <person name="Xu W."/>
            <person name="Zhang H.J."/>
            <person name="Zou Z."/>
            <person name="Batterham P."/>
            <person name="Edwards O.R."/>
            <person name="Feyereisen R."/>
            <person name="Gibbs R.A."/>
            <person name="Heckel D.G."/>
            <person name="McGrath A."/>
            <person name="Robin C."/>
            <person name="Scherer S.E."/>
            <person name="Worley K.C."/>
            <person name="Wu Y.D."/>
        </authorList>
    </citation>
    <scope>NUCLEOTIDE SEQUENCE [LARGE SCALE GENOMIC DNA]</scope>
    <source>
        <strain evidence="11">Harm_GR_Male_#8</strain>
        <tissue evidence="11">Whole organism</tissue>
    </source>
</reference>
<evidence type="ECO:0000313" key="12">
    <source>
        <dbReference type="Proteomes" id="UP000249218"/>
    </source>
</evidence>
<dbReference type="EMBL" id="KZ149937">
    <property type="protein sequence ID" value="PZC77097.1"/>
    <property type="molecule type" value="Genomic_DNA"/>
</dbReference>
<feature type="compositionally biased region" description="Basic and acidic residues" evidence="9">
    <location>
        <begin position="135"/>
        <end position="151"/>
    </location>
</feature>
<dbReference type="PANTHER" id="PTHR24404">
    <property type="entry name" value="ZINC FINGER PROTEIN"/>
    <property type="match status" value="1"/>
</dbReference>
<evidence type="ECO:0000256" key="2">
    <source>
        <dbReference type="ARBA" id="ARBA00022723"/>
    </source>
</evidence>
<keyword evidence="12" id="KW-1185">Reference proteome</keyword>
<feature type="domain" description="C2H2-type" evidence="10">
    <location>
        <begin position="306"/>
        <end position="329"/>
    </location>
</feature>
<keyword evidence="2" id="KW-0479">Metal-binding</keyword>
<dbReference type="PANTHER" id="PTHR24404:SF114">
    <property type="entry name" value="KLUMPFUSS, ISOFORM B-RELATED"/>
    <property type="match status" value="1"/>
</dbReference>
<dbReference type="Gene3D" id="3.30.160.60">
    <property type="entry name" value="Classic Zinc Finger"/>
    <property type="match status" value="2"/>
</dbReference>
<feature type="compositionally biased region" description="Polar residues" evidence="9">
    <location>
        <begin position="98"/>
        <end position="134"/>
    </location>
</feature>
<evidence type="ECO:0000313" key="11">
    <source>
        <dbReference type="EMBL" id="PZC77097.1"/>
    </source>
</evidence>
<keyword evidence="7" id="KW-0539">Nucleus</keyword>
<evidence type="ECO:0000256" key="8">
    <source>
        <dbReference type="PROSITE-ProRule" id="PRU00042"/>
    </source>
</evidence>
<accession>A0A2W1BV76</accession>
<dbReference type="InterPro" id="IPR050589">
    <property type="entry name" value="Ikaros_C2H2-ZF"/>
</dbReference>
<name>A0A2W1BV76_HELAM</name>
<keyword evidence="6" id="KW-0238">DNA-binding</keyword>